<proteinExistence type="inferred from homology"/>
<dbReference type="InterPro" id="IPR006016">
    <property type="entry name" value="UspA"/>
</dbReference>
<sequence length="129" mass="13623">MIVVGYTPDKFGAAALEHGIAEAKFRSTGLKVVNTSTGDSLADPRFADSEAMTELHATLDRSGVEYVLDQAVVSDTVDALLTVMDSDDADVLVIGIRHRSAVGKLLMGSSAQQLLLSCPKPVLAVKPPR</sequence>
<evidence type="ECO:0000259" key="2">
    <source>
        <dbReference type="Pfam" id="PF00582"/>
    </source>
</evidence>
<comment type="similarity">
    <text evidence="1">Belongs to the universal stress protein A family.</text>
</comment>
<organism evidence="3 4">
    <name type="scientific">Rhodococcus ruber</name>
    <dbReference type="NCBI Taxonomy" id="1830"/>
    <lineage>
        <taxon>Bacteria</taxon>
        <taxon>Bacillati</taxon>
        <taxon>Actinomycetota</taxon>
        <taxon>Actinomycetes</taxon>
        <taxon>Mycobacteriales</taxon>
        <taxon>Nocardiaceae</taxon>
        <taxon>Rhodococcus</taxon>
    </lineage>
</organism>
<comment type="caution">
    <text evidence="3">The sequence shown here is derived from an EMBL/GenBank/DDBJ whole genome shotgun (WGS) entry which is preliminary data.</text>
</comment>
<evidence type="ECO:0000313" key="4">
    <source>
        <dbReference type="Proteomes" id="UP001081071"/>
    </source>
</evidence>
<dbReference type="PANTHER" id="PTHR46268:SF6">
    <property type="entry name" value="UNIVERSAL STRESS PROTEIN UP12"/>
    <property type="match status" value="1"/>
</dbReference>
<dbReference type="PRINTS" id="PR01438">
    <property type="entry name" value="UNVRSLSTRESS"/>
</dbReference>
<keyword evidence="4" id="KW-1185">Reference proteome</keyword>
<dbReference type="Proteomes" id="UP001081071">
    <property type="component" value="Unassembled WGS sequence"/>
</dbReference>
<dbReference type="InterPro" id="IPR006015">
    <property type="entry name" value="Universal_stress_UspA"/>
</dbReference>
<dbReference type="InterPro" id="IPR014729">
    <property type="entry name" value="Rossmann-like_a/b/a_fold"/>
</dbReference>
<feature type="domain" description="UspA" evidence="2">
    <location>
        <begin position="2"/>
        <end position="126"/>
    </location>
</feature>
<accession>A0ABT4M967</accession>
<evidence type="ECO:0000256" key="1">
    <source>
        <dbReference type="ARBA" id="ARBA00008791"/>
    </source>
</evidence>
<dbReference type="CDD" id="cd00293">
    <property type="entry name" value="USP-like"/>
    <property type="match status" value="1"/>
</dbReference>
<reference evidence="3" key="1">
    <citation type="submission" date="2022-12" db="EMBL/GenBank/DDBJ databases">
        <authorList>
            <person name="Krivoruchko A.V."/>
            <person name="Elkin A."/>
        </authorList>
    </citation>
    <scope>NUCLEOTIDE SEQUENCE</scope>
    <source>
        <strain evidence="3">IEGM 1391</strain>
    </source>
</reference>
<evidence type="ECO:0000313" key="3">
    <source>
        <dbReference type="EMBL" id="MCZ4517494.1"/>
    </source>
</evidence>
<dbReference type="RefSeq" id="WP_269602103.1">
    <property type="nucleotide sequence ID" value="NZ_JAPWIJ010000001.1"/>
</dbReference>
<name>A0ABT4M967_9NOCA</name>
<dbReference type="PANTHER" id="PTHR46268">
    <property type="entry name" value="STRESS RESPONSE PROTEIN NHAX"/>
    <property type="match status" value="1"/>
</dbReference>
<dbReference type="EMBL" id="JAPWIJ010000001">
    <property type="protein sequence ID" value="MCZ4517494.1"/>
    <property type="molecule type" value="Genomic_DNA"/>
</dbReference>
<dbReference type="Gene3D" id="3.40.50.620">
    <property type="entry name" value="HUPs"/>
    <property type="match status" value="1"/>
</dbReference>
<gene>
    <name evidence="3" type="ORF">O4220_03130</name>
</gene>
<protein>
    <submittedName>
        <fullName evidence="3">Universal stress protein</fullName>
    </submittedName>
</protein>
<dbReference type="Pfam" id="PF00582">
    <property type="entry name" value="Usp"/>
    <property type="match status" value="1"/>
</dbReference>
<dbReference type="SUPFAM" id="SSF52402">
    <property type="entry name" value="Adenine nucleotide alpha hydrolases-like"/>
    <property type="match status" value="1"/>
</dbReference>